<dbReference type="PROSITE" id="PS51372">
    <property type="entry name" value="PRD_2"/>
    <property type="match status" value="2"/>
</dbReference>
<evidence type="ECO:0000313" key="4">
    <source>
        <dbReference type="Proteomes" id="UP000593601"/>
    </source>
</evidence>
<dbReference type="Pfam" id="PF00874">
    <property type="entry name" value="PRD"/>
    <property type="match status" value="2"/>
</dbReference>
<proteinExistence type="predicted"/>
<dbReference type="RefSeq" id="WP_193734501.1">
    <property type="nucleotide sequence ID" value="NZ_CP063304.1"/>
</dbReference>
<name>A0A7M2RCT4_9FIRM</name>
<dbReference type="InterPro" id="IPR050661">
    <property type="entry name" value="BglG_antiterminators"/>
</dbReference>
<dbReference type="InterPro" id="IPR036634">
    <property type="entry name" value="PRD_sf"/>
</dbReference>
<organism evidence="3 4">
    <name type="scientific">Blautia liquoris</name>
    <dbReference type="NCBI Taxonomy" id="2779518"/>
    <lineage>
        <taxon>Bacteria</taxon>
        <taxon>Bacillati</taxon>
        <taxon>Bacillota</taxon>
        <taxon>Clostridia</taxon>
        <taxon>Lachnospirales</taxon>
        <taxon>Lachnospiraceae</taxon>
        <taxon>Blautia</taxon>
    </lineage>
</organism>
<dbReference type="Proteomes" id="UP000593601">
    <property type="component" value="Chromosome"/>
</dbReference>
<dbReference type="InterPro" id="IPR004341">
    <property type="entry name" value="CAT_RNA-bd_dom"/>
</dbReference>
<dbReference type="SUPFAM" id="SSF50151">
    <property type="entry name" value="SacY-like RNA-binding domain"/>
    <property type="match status" value="1"/>
</dbReference>
<dbReference type="AlphaFoldDB" id="A0A7M2RCT4"/>
<dbReference type="Gene3D" id="2.30.24.10">
    <property type="entry name" value="CAT RNA-binding domain"/>
    <property type="match status" value="1"/>
</dbReference>
<dbReference type="Pfam" id="PF03123">
    <property type="entry name" value="CAT_RBD"/>
    <property type="match status" value="1"/>
</dbReference>
<dbReference type="PANTHER" id="PTHR30185">
    <property type="entry name" value="CRYPTIC BETA-GLUCOSIDE BGL OPERON ANTITERMINATOR"/>
    <property type="match status" value="1"/>
</dbReference>
<dbReference type="KEGG" id="bliq:INP51_08725"/>
<keyword evidence="1" id="KW-0677">Repeat</keyword>
<dbReference type="PANTHER" id="PTHR30185:SF15">
    <property type="entry name" value="CRYPTIC BETA-GLUCOSIDE BGL OPERON ANTITERMINATOR"/>
    <property type="match status" value="1"/>
</dbReference>
<evidence type="ECO:0000259" key="2">
    <source>
        <dbReference type="PROSITE" id="PS51372"/>
    </source>
</evidence>
<accession>A0A7M2RCT4</accession>
<dbReference type="GO" id="GO:0003723">
    <property type="term" value="F:RNA binding"/>
    <property type="evidence" value="ECO:0007669"/>
    <property type="project" value="InterPro"/>
</dbReference>
<feature type="domain" description="PRD" evidence="2">
    <location>
        <begin position="67"/>
        <end position="172"/>
    </location>
</feature>
<dbReference type="SUPFAM" id="SSF63520">
    <property type="entry name" value="PTS-regulatory domain, PRD"/>
    <property type="match status" value="2"/>
</dbReference>
<sequence length="290" mass="33820">MDTRIVKVINNNVLTILDNEGNETVVMGKGIGFRKKPGDLIPYDSIKKTFSLRQKEINSKFQQLVTVLPSEHIILSEKIIQMVYSVTGWKLNDNIYITLTDHISGAIRRYEQNIELDNALLWDIRQLYPEEYLVAQQALDIIEEECKIRFSDDEAAYIALHFVNARINTDENMELVHQVTKIIREISSIIKYYFHIEQNLESEEDYPLINQIRILASQILQSAKHEDMHEELYQVIEEYYSKINPCAKKIKKFLADQYSYEISGEEMLSLVLSISQFLSGYQERKTNAVD</sequence>
<evidence type="ECO:0000256" key="1">
    <source>
        <dbReference type="ARBA" id="ARBA00022737"/>
    </source>
</evidence>
<dbReference type="InterPro" id="IPR036650">
    <property type="entry name" value="CAT_RNA-bd_dom_sf"/>
</dbReference>
<protein>
    <submittedName>
        <fullName evidence="3">PRD domain-containing protein</fullName>
    </submittedName>
</protein>
<dbReference type="EMBL" id="CP063304">
    <property type="protein sequence ID" value="QOV18139.1"/>
    <property type="molecule type" value="Genomic_DNA"/>
</dbReference>
<feature type="domain" description="PRD" evidence="2">
    <location>
        <begin position="174"/>
        <end position="284"/>
    </location>
</feature>
<gene>
    <name evidence="3" type="ORF">INP51_08725</name>
</gene>
<reference evidence="3 4" key="1">
    <citation type="submission" date="2020-10" db="EMBL/GenBank/DDBJ databases">
        <title>Blautia liquoris sp.nov., isolated from the mud in a fermentation cellar used for the production of Chinese strong-flavoured liquor.</title>
        <authorList>
            <person name="Lu L."/>
        </authorList>
    </citation>
    <scope>NUCLEOTIDE SEQUENCE [LARGE SCALE GENOMIC DNA]</scope>
    <source>
        <strain evidence="3 4">LZLJ-3</strain>
    </source>
</reference>
<dbReference type="SMART" id="SM01061">
    <property type="entry name" value="CAT_RBD"/>
    <property type="match status" value="1"/>
</dbReference>
<keyword evidence="4" id="KW-1185">Reference proteome</keyword>
<dbReference type="InterPro" id="IPR011608">
    <property type="entry name" value="PRD"/>
</dbReference>
<evidence type="ECO:0000313" key="3">
    <source>
        <dbReference type="EMBL" id="QOV18139.1"/>
    </source>
</evidence>
<dbReference type="Gene3D" id="1.10.1790.10">
    <property type="entry name" value="PRD domain"/>
    <property type="match status" value="2"/>
</dbReference>
<dbReference type="GO" id="GO:0006355">
    <property type="term" value="P:regulation of DNA-templated transcription"/>
    <property type="evidence" value="ECO:0007669"/>
    <property type="project" value="InterPro"/>
</dbReference>